<dbReference type="GO" id="GO:0022857">
    <property type="term" value="F:transmembrane transporter activity"/>
    <property type="evidence" value="ECO:0007669"/>
    <property type="project" value="InterPro"/>
</dbReference>
<feature type="transmembrane region" description="Helical" evidence="7">
    <location>
        <begin position="43"/>
        <end position="64"/>
    </location>
</feature>
<dbReference type="GO" id="GO:0005886">
    <property type="term" value="C:plasma membrane"/>
    <property type="evidence" value="ECO:0007669"/>
    <property type="project" value="UniProtKB-SubCell"/>
</dbReference>
<accession>A0A0W1AA82</accession>
<evidence type="ECO:0000313" key="10">
    <source>
        <dbReference type="Proteomes" id="UP000054662"/>
    </source>
</evidence>
<evidence type="ECO:0000256" key="3">
    <source>
        <dbReference type="ARBA" id="ARBA00022475"/>
    </source>
</evidence>
<feature type="transmembrane region" description="Helical" evidence="7">
    <location>
        <begin position="76"/>
        <end position="94"/>
    </location>
</feature>
<keyword evidence="5 7" id="KW-1133">Transmembrane helix</keyword>
<protein>
    <submittedName>
        <fullName evidence="9">Multidrug resistance efflux pump</fullName>
    </submittedName>
</protein>
<gene>
    <name evidence="9" type="ORF">Lwor_1681</name>
</gene>
<keyword evidence="6 7" id="KW-0472">Membrane</keyword>
<name>A0A0W1AA82_9GAMM</name>
<organism evidence="9 10">
    <name type="scientific">Legionella worsleiensis</name>
    <dbReference type="NCBI Taxonomy" id="45076"/>
    <lineage>
        <taxon>Bacteria</taxon>
        <taxon>Pseudomonadati</taxon>
        <taxon>Pseudomonadota</taxon>
        <taxon>Gammaproteobacteria</taxon>
        <taxon>Legionellales</taxon>
        <taxon>Legionellaceae</taxon>
        <taxon>Legionella</taxon>
    </lineage>
</organism>
<dbReference type="STRING" id="45076.Lwor_1681"/>
<dbReference type="Gene3D" id="1.20.1250.20">
    <property type="entry name" value="MFS general substrate transporter like domains"/>
    <property type="match status" value="2"/>
</dbReference>
<dbReference type="RefSeq" id="WP_058493472.1">
    <property type="nucleotide sequence ID" value="NZ_CBCRUR010000012.1"/>
</dbReference>
<dbReference type="InterPro" id="IPR036259">
    <property type="entry name" value="MFS_trans_sf"/>
</dbReference>
<dbReference type="AlphaFoldDB" id="A0A0W1AA82"/>
<dbReference type="SUPFAM" id="SSF103473">
    <property type="entry name" value="MFS general substrate transporter"/>
    <property type="match status" value="1"/>
</dbReference>
<dbReference type="Pfam" id="PF07690">
    <property type="entry name" value="MFS_1"/>
    <property type="match status" value="2"/>
</dbReference>
<keyword evidence="10" id="KW-1185">Reference proteome</keyword>
<feature type="transmembrane region" description="Helical" evidence="7">
    <location>
        <begin position="164"/>
        <end position="183"/>
    </location>
</feature>
<keyword evidence="4 7" id="KW-0812">Transmembrane</keyword>
<evidence type="ECO:0000256" key="4">
    <source>
        <dbReference type="ARBA" id="ARBA00022692"/>
    </source>
</evidence>
<evidence type="ECO:0000256" key="1">
    <source>
        <dbReference type="ARBA" id="ARBA00004651"/>
    </source>
</evidence>
<dbReference type="PROSITE" id="PS50850">
    <property type="entry name" value="MFS"/>
    <property type="match status" value="1"/>
</dbReference>
<evidence type="ECO:0000256" key="6">
    <source>
        <dbReference type="ARBA" id="ARBA00023136"/>
    </source>
</evidence>
<sequence>MNKSVQAVVLLGQFFMILALEMTNPFLPLLITAQSQAPGEQIVLYSTLCLLLPMLANSIMAPFWGQVADRYGYKPMVMRASWALVFTQCAMIFVQSVGAILALRIIQGAFAGFIIALQTYAVSLCEWQTKGRQLSLLHSTKALASAGAGFLGGVVLLFTDYQGLYGVASCICLLITLLLQFYLPPSHKNNLQQKKSQADLSGDSSGIFYFLCFLIALTQIAKFLPDPGFSLYLNEYFSNQLLMIGALYSMPALGMLCSSTWCGRQFDRCRNDPELVNLFLIRYSILGLILMLLQAFVSYTVIFVIVRILWGVVLAALLPALFVMCSDRALLPGYALGMANSFAKIGNLIGLVLGGVLTHCVSYPVVFLVIAAIYGLFALCVGGYHWFFVLRMKHFTGLYSDAAS</sequence>
<dbReference type="PATRIC" id="fig|45076.6.peg.1819"/>
<evidence type="ECO:0000256" key="2">
    <source>
        <dbReference type="ARBA" id="ARBA00022448"/>
    </source>
</evidence>
<feature type="domain" description="Major facilitator superfamily (MFS) profile" evidence="8">
    <location>
        <begin position="5"/>
        <end position="393"/>
    </location>
</feature>
<evidence type="ECO:0000256" key="5">
    <source>
        <dbReference type="ARBA" id="ARBA00022989"/>
    </source>
</evidence>
<feature type="transmembrane region" description="Helical" evidence="7">
    <location>
        <begin position="142"/>
        <end position="158"/>
    </location>
</feature>
<feature type="transmembrane region" description="Helical" evidence="7">
    <location>
        <begin position="334"/>
        <end position="357"/>
    </location>
</feature>
<feature type="transmembrane region" description="Helical" evidence="7">
    <location>
        <begin position="241"/>
        <end position="263"/>
    </location>
</feature>
<proteinExistence type="predicted"/>
<dbReference type="InterPro" id="IPR011701">
    <property type="entry name" value="MFS"/>
</dbReference>
<feature type="transmembrane region" description="Helical" evidence="7">
    <location>
        <begin position="299"/>
        <end position="322"/>
    </location>
</feature>
<feature type="transmembrane region" description="Helical" evidence="7">
    <location>
        <begin position="275"/>
        <end position="293"/>
    </location>
</feature>
<feature type="transmembrane region" description="Helical" evidence="7">
    <location>
        <begin position="363"/>
        <end position="387"/>
    </location>
</feature>
<dbReference type="EMBL" id="LNZC01000020">
    <property type="protein sequence ID" value="KTD78286.1"/>
    <property type="molecule type" value="Genomic_DNA"/>
</dbReference>
<feature type="transmembrane region" description="Helical" evidence="7">
    <location>
        <begin position="204"/>
        <end position="221"/>
    </location>
</feature>
<keyword evidence="3" id="KW-1003">Cell membrane</keyword>
<dbReference type="PANTHER" id="PTHR43414">
    <property type="entry name" value="MULTIDRUG RESISTANCE PROTEIN MDTG"/>
    <property type="match status" value="1"/>
</dbReference>
<evidence type="ECO:0000256" key="7">
    <source>
        <dbReference type="SAM" id="Phobius"/>
    </source>
</evidence>
<evidence type="ECO:0000313" key="9">
    <source>
        <dbReference type="EMBL" id="KTD78286.1"/>
    </source>
</evidence>
<comment type="caution">
    <text evidence="9">The sequence shown here is derived from an EMBL/GenBank/DDBJ whole genome shotgun (WGS) entry which is preliminary data.</text>
</comment>
<dbReference type="OrthoDB" id="65739at2"/>
<dbReference type="PANTHER" id="PTHR43414:SF6">
    <property type="entry name" value="MULTIDRUG RESISTANCE PROTEIN MDTG"/>
    <property type="match status" value="1"/>
</dbReference>
<reference evidence="9 10" key="1">
    <citation type="submission" date="2015-11" db="EMBL/GenBank/DDBJ databases">
        <title>Genomic analysis of 38 Legionella species identifies large and diverse effector repertoires.</title>
        <authorList>
            <person name="Burstein D."/>
            <person name="Amaro F."/>
            <person name="Zusman T."/>
            <person name="Lifshitz Z."/>
            <person name="Cohen O."/>
            <person name="Gilbert J.A."/>
            <person name="Pupko T."/>
            <person name="Shuman H.A."/>
            <person name="Segal G."/>
        </authorList>
    </citation>
    <scope>NUCLEOTIDE SEQUENCE [LARGE SCALE GENOMIC DNA]</scope>
    <source>
        <strain evidence="9 10">ATCC 49508</strain>
    </source>
</reference>
<comment type="subcellular location">
    <subcellularLocation>
        <location evidence="1">Cell membrane</location>
        <topology evidence="1">Multi-pass membrane protein</topology>
    </subcellularLocation>
</comment>
<evidence type="ECO:0000259" key="8">
    <source>
        <dbReference type="PROSITE" id="PS50850"/>
    </source>
</evidence>
<dbReference type="Proteomes" id="UP000054662">
    <property type="component" value="Unassembled WGS sequence"/>
</dbReference>
<dbReference type="InterPro" id="IPR020846">
    <property type="entry name" value="MFS_dom"/>
</dbReference>
<keyword evidence="2" id="KW-0813">Transport</keyword>
<feature type="transmembrane region" description="Helical" evidence="7">
    <location>
        <begin position="100"/>
        <end position="121"/>
    </location>
</feature>